<dbReference type="Gene3D" id="1.10.1660.10">
    <property type="match status" value="1"/>
</dbReference>
<dbReference type="PROSITE" id="PS50937">
    <property type="entry name" value="HTH_MERR_2"/>
    <property type="match status" value="1"/>
</dbReference>
<protein>
    <submittedName>
        <fullName evidence="3">MerR family transcriptional regulator</fullName>
    </submittedName>
</protein>
<proteinExistence type="predicted"/>
<evidence type="ECO:0000313" key="3">
    <source>
        <dbReference type="EMBL" id="MCX2939353.1"/>
    </source>
</evidence>
<dbReference type="SUPFAM" id="SSF46955">
    <property type="entry name" value="Putative DNA-binding domain"/>
    <property type="match status" value="1"/>
</dbReference>
<dbReference type="InterPro" id="IPR009061">
    <property type="entry name" value="DNA-bd_dom_put_sf"/>
</dbReference>
<evidence type="ECO:0000256" key="1">
    <source>
        <dbReference type="ARBA" id="ARBA00023125"/>
    </source>
</evidence>
<evidence type="ECO:0000313" key="4">
    <source>
        <dbReference type="Proteomes" id="UP001300745"/>
    </source>
</evidence>
<evidence type="ECO:0000259" key="2">
    <source>
        <dbReference type="PROSITE" id="PS50937"/>
    </source>
</evidence>
<keyword evidence="1" id="KW-0238">DNA-binding</keyword>
<sequence>MPTTPVTRDLSIQEVSRQTGLAESALRYYERIGLIHPVPHDASSGHRRYPPDLVAAVEALSCLRSTGMSVHDMRAYTDNLRRGAPAAADQYQLFAAHAQRLADDIARLRLRQRYVAAKARMWAARVNGDVAAEQDVSGEVMALAEQLLPEEKARA</sequence>
<dbReference type="RefSeq" id="WP_265999197.1">
    <property type="nucleotide sequence ID" value="NZ_JAPJDN010000023.1"/>
</dbReference>
<dbReference type="Pfam" id="PF13411">
    <property type="entry name" value="MerR_1"/>
    <property type="match status" value="1"/>
</dbReference>
<dbReference type="SMART" id="SM00422">
    <property type="entry name" value="HTH_MERR"/>
    <property type="match status" value="1"/>
</dbReference>
<dbReference type="EMBL" id="JAPJDO010000023">
    <property type="protein sequence ID" value="MCX2939353.1"/>
    <property type="molecule type" value="Genomic_DNA"/>
</dbReference>
<organism evidence="3 4">
    <name type="scientific">Mycobacterium pinniadriaticum</name>
    <dbReference type="NCBI Taxonomy" id="2994102"/>
    <lineage>
        <taxon>Bacteria</taxon>
        <taxon>Bacillati</taxon>
        <taxon>Actinomycetota</taxon>
        <taxon>Actinomycetes</taxon>
        <taxon>Mycobacteriales</taxon>
        <taxon>Mycobacteriaceae</taxon>
        <taxon>Mycobacterium</taxon>
    </lineage>
</organism>
<dbReference type="PANTHER" id="PTHR30204:SF98">
    <property type="entry name" value="HTH-TYPE TRANSCRIPTIONAL REGULATOR ADHR"/>
    <property type="match status" value="1"/>
</dbReference>
<dbReference type="PANTHER" id="PTHR30204">
    <property type="entry name" value="REDOX-CYCLING DRUG-SENSING TRANSCRIPTIONAL ACTIVATOR SOXR"/>
    <property type="match status" value="1"/>
</dbReference>
<reference evidence="3 4" key="1">
    <citation type="submission" date="2022-11" db="EMBL/GenBank/DDBJ databases">
        <title>Mycobacterium sp. nov.</title>
        <authorList>
            <person name="Papic B."/>
            <person name="Spicic S."/>
            <person name="Duvnjak S."/>
        </authorList>
    </citation>
    <scope>NUCLEOTIDE SEQUENCE [LARGE SCALE GENOMIC DNA]</scope>
    <source>
        <strain evidence="3 4">CVI_P4</strain>
    </source>
</reference>
<dbReference type="InterPro" id="IPR047057">
    <property type="entry name" value="MerR_fam"/>
</dbReference>
<dbReference type="InterPro" id="IPR000551">
    <property type="entry name" value="MerR-type_HTH_dom"/>
</dbReference>
<keyword evidence="4" id="KW-1185">Reference proteome</keyword>
<dbReference type="Proteomes" id="UP001300745">
    <property type="component" value="Unassembled WGS sequence"/>
</dbReference>
<name>A0ABT3SIR8_9MYCO</name>
<accession>A0ABT3SIR8</accession>
<comment type="caution">
    <text evidence="3">The sequence shown here is derived from an EMBL/GenBank/DDBJ whole genome shotgun (WGS) entry which is preliminary data.</text>
</comment>
<feature type="domain" description="HTH merR-type" evidence="2">
    <location>
        <begin position="9"/>
        <end position="79"/>
    </location>
</feature>
<gene>
    <name evidence="3" type="ORF">ORI27_21900</name>
</gene>